<dbReference type="Proteomes" id="UP001320119">
    <property type="component" value="Chromosome"/>
</dbReference>
<keyword evidence="2" id="KW-1185">Reference proteome</keyword>
<gene>
    <name evidence="1" type="ORF">MARGE09_P0599</name>
</gene>
<protein>
    <recommendedName>
        <fullName evidence="3">Solute-binding protein family 3/N-terminal domain-containing protein</fullName>
    </recommendedName>
</protein>
<evidence type="ECO:0008006" key="3">
    <source>
        <dbReference type="Google" id="ProtNLM"/>
    </source>
</evidence>
<sequence length="361" mass="41744">MRTRTLPDWREIHLYRTRIHRHDRTVFVYTYYNKVMIINPLAFICTFNVYTTLVRFKCIAASLTCLLVSPYNTAIAGTPTTAATPTTEITLYNLSFTPSIQKILQTTIERSLELTRDEYGDYVLNHYPVKTSDERIKRMIDHGTRIHLYFSTQHALPAKQRKISNIEIPFLSSVLGLRVLLTKEQDIEQFNDIRTLDNLREFNAGIGHNWAEKKIFKAQNIPYKEGLLANNLLPMLEKKRFDYIALSVLDDPAALGNSQDMKITTLDDLMLYYPIPIQLNTSSAIPELATRLKKGLERFTENGEANALIKSIFSDADILQNSKKIRLITIENPLYNQDENNRAFKDLLEQFPQKFIMIKSD</sequence>
<dbReference type="EMBL" id="AP023086">
    <property type="protein sequence ID" value="BCD96399.1"/>
    <property type="molecule type" value="Genomic_DNA"/>
</dbReference>
<dbReference type="SUPFAM" id="SSF53850">
    <property type="entry name" value="Periplasmic binding protein-like II"/>
    <property type="match status" value="1"/>
</dbReference>
<reference evidence="1 2" key="1">
    <citation type="journal article" date="2022" name="IScience">
        <title>An ultrasensitive nanofiber-based assay for enzymatic hydrolysis and deep-sea microbial degradation of cellulose.</title>
        <authorList>
            <person name="Tsudome M."/>
            <person name="Tachioka M."/>
            <person name="Miyazaki M."/>
            <person name="Uchimura K."/>
            <person name="Tsuda M."/>
            <person name="Takaki Y."/>
            <person name="Deguchi S."/>
        </authorList>
    </citation>
    <scope>NUCLEOTIDE SEQUENCE [LARGE SCALE GENOMIC DNA]</scope>
    <source>
        <strain evidence="1 2">GE09</strain>
    </source>
</reference>
<proteinExistence type="predicted"/>
<evidence type="ECO:0000313" key="2">
    <source>
        <dbReference type="Proteomes" id="UP001320119"/>
    </source>
</evidence>
<organism evidence="1 2">
    <name type="scientific">Marinagarivorans cellulosilyticus</name>
    <dbReference type="NCBI Taxonomy" id="2721545"/>
    <lineage>
        <taxon>Bacteria</taxon>
        <taxon>Pseudomonadati</taxon>
        <taxon>Pseudomonadota</taxon>
        <taxon>Gammaproteobacteria</taxon>
        <taxon>Cellvibrionales</taxon>
        <taxon>Cellvibrionaceae</taxon>
        <taxon>Marinagarivorans</taxon>
    </lineage>
</organism>
<dbReference type="AlphaFoldDB" id="A0AAN1WF18"/>
<dbReference type="KEGG" id="marq:MARGE09_P0599"/>
<evidence type="ECO:0000313" key="1">
    <source>
        <dbReference type="EMBL" id="BCD96399.1"/>
    </source>
</evidence>
<accession>A0AAN1WF18</accession>
<name>A0AAN1WF18_9GAMM</name>